<reference evidence="9" key="1">
    <citation type="journal article" date="2020" name="mSystems">
        <title>Genome- and Community-Level Interaction Insights into Carbon Utilization and Element Cycling Functions of Hydrothermarchaeota in Hydrothermal Sediment.</title>
        <authorList>
            <person name="Zhou Z."/>
            <person name="Liu Y."/>
            <person name="Xu W."/>
            <person name="Pan J."/>
            <person name="Luo Z.H."/>
            <person name="Li M."/>
        </authorList>
    </citation>
    <scope>NUCLEOTIDE SEQUENCE [LARGE SCALE GENOMIC DNA]</scope>
    <source>
        <strain evidence="9">SpSt-902</strain>
    </source>
</reference>
<dbReference type="GO" id="GO:0046872">
    <property type="term" value="F:metal ion binding"/>
    <property type="evidence" value="ECO:0007669"/>
    <property type="project" value="UniProtKB-KW"/>
</dbReference>
<evidence type="ECO:0000256" key="2">
    <source>
        <dbReference type="ARBA" id="ARBA00005496"/>
    </source>
</evidence>
<dbReference type="CDD" id="cd11334">
    <property type="entry name" value="AmyAc_TreS"/>
    <property type="match status" value="1"/>
</dbReference>
<dbReference type="InterPro" id="IPR013780">
    <property type="entry name" value="Glyco_hydro_b"/>
</dbReference>
<dbReference type="Gene3D" id="3.90.400.10">
    <property type="entry name" value="Oligo-1,6-glucosidase, Domain 2"/>
    <property type="match status" value="1"/>
</dbReference>
<dbReference type="Gene3D" id="3.20.20.80">
    <property type="entry name" value="Glycosidases"/>
    <property type="match status" value="1"/>
</dbReference>
<proteinExistence type="inferred from homology"/>
<dbReference type="GO" id="GO:0047471">
    <property type="term" value="F:maltose alpha-D-glucosyltransferase activity"/>
    <property type="evidence" value="ECO:0007669"/>
    <property type="project" value="UniProtKB-EC"/>
</dbReference>
<keyword evidence="5" id="KW-0106">Calcium</keyword>
<evidence type="ECO:0000256" key="7">
    <source>
        <dbReference type="ARBA" id="ARBA00031378"/>
    </source>
</evidence>
<dbReference type="InterPro" id="IPR045857">
    <property type="entry name" value="O16G_dom_2"/>
</dbReference>
<dbReference type="Gene3D" id="2.60.40.1180">
    <property type="entry name" value="Golgi alpha-mannosidase II"/>
    <property type="match status" value="1"/>
</dbReference>
<protein>
    <recommendedName>
        <fullName evidence="3">maltose alpha-D-glucosyltransferase</fullName>
        <ecNumber evidence="3">5.4.99.16</ecNumber>
    </recommendedName>
    <alternativeName>
        <fullName evidence="7">Maltose alpha-D-glucosyltransferase</fullName>
    </alternativeName>
</protein>
<feature type="domain" description="Glycosyl hydrolase family 13 catalytic" evidence="8">
    <location>
        <begin position="18"/>
        <end position="416"/>
    </location>
</feature>
<evidence type="ECO:0000256" key="4">
    <source>
        <dbReference type="ARBA" id="ARBA00022723"/>
    </source>
</evidence>
<dbReference type="PANTHER" id="PTHR10357:SF219">
    <property type="entry name" value="MALTOSE ALPHA-D-GLUCOSYLTRANSFERASE"/>
    <property type="match status" value="1"/>
</dbReference>
<dbReference type="Pfam" id="PF00128">
    <property type="entry name" value="Alpha-amylase"/>
    <property type="match status" value="2"/>
</dbReference>
<evidence type="ECO:0000259" key="8">
    <source>
        <dbReference type="SMART" id="SM00642"/>
    </source>
</evidence>
<keyword evidence="6 9" id="KW-0413">Isomerase</keyword>
<dbReference type="GO" id="GO:0016740">
    <property type="term" value="F:transferase activity"/>
    <property type="evidence" value="ECO:0007669"/>
    <property type="project" value="UniProtKB-KW"/>
</dbReference>
<keyword evidence="4" id="KW-0479">Metal-binding</keyword>
<name>A0A7C3LVH4_9BACT</name>
<evidence type="ECO:0000313" key="9">
    <source>
        <dbReference type="EMBL" id="HFT92404.1"/>
    </source>
</evidence>
<sequence length="562" mass="65677">MTDMVSHPGWYKDAVIYEVHVKSFMDSNRDGWGDFIGLTGKLDYLQRLGVTALWLLPFTDSPLRDDGYDIRDYYKVHPPYGTLDDFRGFLEEAHKRGLRVITELVMNHTSNTHPWFISASSSRSSPFRDYYVWSDTPDRYKGTRIIFSDTEKSNWTWEPRTRQYYWHRFFHHQPDLNFDNPKVQEELLNVVKFWFSLGVDGLRCDAVPYLYEREGTNCENLPETHSFIKRLRKEIDREFPDRMLLAEANQWPHDVLPYFGDGDEFHMAYHFPLMPRLFIAIAQGDRKPITDILNQTPPIPPSCQWAIFLRNHDELTLEMVSDQERDYLWNTYAEDPRMRLNLGIRRRLAPLMGNDRRKIDLMHSLLLTLPGTPILYYGDEIGMGDNVHLGDRNGVRTPMQWSFDRNGGFSTADPSDLYAPPIQNPVYGFQVVNVESQIRYPTSPLNVLRQMIEVRQSSPVFGRGSMTVLHPKNRHVFACLREFGDDVVLVINNLSDRTESVMLDLSRFRGYTPVELFSRTRFPLLERAHFHFTVSPYGYFWLSLMPPSPKGRGGAKSLQQPR</sequence>
<comment type="catalytic activity">
    <reaction evidence="1">
        <text>D-maltose = alpha,alpha-trehalose</text>
        <dbReference type="Rhea" id="RHEA:15145"/>
        <dbReference type="ChEBI" id="CHEBI:16551"/>
        <dbReference type="ChEBI" id="CHEBI:17306"/>
        <dbReference type="EC" id="5.4.99.16"/>
    </reaction>
</comment>
<dbReference type="SUPFAM" id="SSF51445">
    <property type="entry name" value="(Trans)glycosidases"/>
    <property type="match status" value="1"/>
</dbReference>
<dbReference type="FunFam" id="3.20.20.80:FF:000055">
    <property type="entry name" value="Trehalose synthase"/>
    <property type="match status" value="1"/>
</dbReference>
<comment type="caution">
    <text evidence="9">The sequence shown here is derived from an EMBL/GenBank/DDBJ whole genome shotgun (WGS) entry which is preliminary data.</text>
</comment>
<evidence type="ECO:0000256" key="3">
    <source>
        <dbReference type="ARBA" id="ARBA00012619"/>
    </source>
</evidence>
<dbReference type="InterPro" id="IPR012810">
    <property type="entry name" value="TreS/a-amylase_N"/>
</dbReference>
<dbReference type="InterPro" id="IPR032091">
    <property type="entry name" value="Malt_amylase-like_C"/>
</dbReference>
<accession>A0A7C3LVH4</accession>
<gene>
    <name evidence="9" type="primary">treS</name>
    <name evidence="9" type="ORF">ENX03_00410</name>
</gene>
<keyword evidence="9" id="KW-0808">Transferase</keyword>
<dbReference type="InterPro" id="IPR006047">
    <property type="entry name" value="GH13_cat_dom"/>
</dbReference>
<dbReference type="Pfam" id="PF16657">
    <property type="entry name" value="Malt_amylase_C"/>
    <property type="match status" value="1"/>
</dbReference>
<comment type="similarity">
    <text evidence="2">Belongs to the glycosyl hydrolase 13 family. TreS subfamily.</text>
</comment>
<dbReference type="NCBIfam" id="TIGR02456">
    <property type="entry name" value="treS_nterm"/>
    <property type="match status" value="1"/>
</dbReference>
<dbReference type="SUPFAM" id="SSF51011">
    <property type="entry name" value="Glycosyl hydrolase domain"/>
    <property type="match status" value="1"/>
</dbReference>
<evidence type="ECO:0000256" key="1">
    <source>
        <dbReference type="ARBA" id="ARBA00001595"/>
    </source>
</evidence>
<evidence type="ECO:0000256" key="5">
    <source>
        <dbReference type="ARBA" id="ARBA00022837"/>
    </source>
</evidence>
<organism evidence="9">
    <name type="scientific">Leptospirillum ferriphilum</name>
    <dbReference type="NCBI Taxonomy" id="178606"/>
    <lineage>
        <taxon>Bacteria</taxon>
        <taxon>Pseudomonadati</taxon>
        <taxon>Nitrospirota</taxon>
        <taxon>Nitrospiria</taxon>
        <taxon>Nitrospirales</taxon>
        <taxon>Nitrospiraceae</taxon>
        <taxon>Leptospirillum</taxon>
    </lineage>
</organism>
<dbReference type="EC" id="5.4.99.16" evidence="3"/>
<dbReference type="SMART" id="SM00642">
    <property type="entry name" value="Aamy"/>
    <property type="match status" value="1"/>
</dbReference>
<dbReference type="GO" id="GO:0005975">
    <property type="term" value="P:carbohydrate metabolic process"/>
    <property type="evidence" value="ECO:0007669"/>
    <property type="project" value="InterPro"/>
</dbReference>
<evidence type="ECO:0000256" key="6">
    <source>
        <dbReference type="ARBA" id="ARBA00023235"/>
    </source>
</evidence>
<dbReference type="AlphaFoldDB" id="A0A7C3LVH4"/>
<dbReference type="EMBL" id="DTMM01000007">
    <property type="protein sequence ID" value="HFT92404.1"/>
    <property type="molecule type" value="Genomic_DNA"/>
</dbReference>
<dbReference type="PANTHER" id="PTHR10357">
    <property type="entry name" value="ALPHA-AMYLASE FAMILY MEMBER"/>
    <property type="match status" value="1"/>
</dbReference>
<dbReference type="InterPro" id="IPR017853">
    <property type="entry name" value="GH"/>
</dbReference>